<dbReference type="EMBL" id="CAJZBQ010000002">
    <property type="protein sequence ID" value="CAG9310644.1"/>
    <property type="molecule type" value="Genomic_DNA"/>
</dbReference>
<accession>A0AAU9IFV9</accession>
<evidence type="ECO:0000313" key="2">
    <source>
        <dbReference type="EMBL" id="CAG9310644.1"/>
    </source>
</evidence>
<organism evidence="2 3">
    <name type="scientific">Blepharisma stoltei</name>
    <dbReference type="NCBI Taxonomy" id="1481888"/>
    <lineage>
        <taxon>Eukaryota</taxon>
        <taxon>Sar</taxon>
        <taxon>Alveolata</taxon>
        <taxon>Ciliophora</taxon>
        <taxon>Postciliodesmatophora</taxon>
        <taxon>Heterotrichea</taxon>
        <taxon>Heterotrichida</taxon>
        <taxon>Blepharismidae</taxon>
        <taxon>Blepharisma</taxon>
    </lineage>
</organism>
<evidence type="ECO:0000256" key="1">
    <source>
        <dbReference type="SAM" id="MobiDB-lite"/>
    </source>
</evidence>
<dbReference type="AlphaFoldDB" id="A0AAU9IFV9"/>
<comment type="caution">
    <text evidence="2">The sequence shown here is derived from an EMBL/GenBank/DDBJ whole genome shotgun (WGS) entry which is preliminary data.</text>
</comment>
<keyword evidence="3" id="KW-1185">Reference proteome</keyword>
<sequence>MKILIEFKIIDGCCTSQANKEITLLSACKMDENELDDYFISLLCEDYNEEVINRKKARILEWIHDQDRFSTGSCERYGHIYFYGDSFGGCEILKENFDSLDDFIKGLEEESEEEEDEEEEEEEEEEKEKENEEEEEIKKKRKI</sequence>
<feature type="region of interest" description="Disordered" evidence="1">
    <location>
        <begin position="106"/>
        <end position="143"/>
    </location>
</feature>
<reference evidence="2" key="1">
    <citation type="submission" date="2021-09" db="EMBL/GenBank/DDBJ databases">
        <authorList>
            <consortium name="AG Swart"/>
            <person name="Singh M."/>
            <person name="Singh A."/>
            <person name="Seah K."/>
            <person name="Emmerich C."/>
        </authorList>
    </citation>
    <scope>NUCLEOTIDE SEQUENCE</scope>
    <source>
        <strain evidence="2">ATCC30299</strain>
    </source>
</reference>
<feature type="compositionally biased region" description="Acidic residues" evidence="1">
    <location>
        <begin position="109"/>
        <end position="135"/>
    </location>
</feature>
<dbReference type="Proteomes" id="UP001162131">
    <property type="component" value="Unassembled WGS sequence"/>
</dbReference>
<name>A0AAU9IFV9_9CILI</name>
<proteinExistence type="predicted"/>
<evidence type="ECO:0000313" key="3">
    <source>
        <dbReference type="Proteomes" id="UP001162131"/>
    </source>
</evidence>
<protein>
    <submittedName>
        <fullName evidence="2">Uncharacterized protein</fullName>
    </submittedName>
</protein>
<gene>
    <name evidence="2" type="ORF">BSTOLATCC_MIC1486</name>
</gene>